<dbReference type="EMBL" id="HBEM01003635">
    <property type="protein sequence ID" value="CAD8433328.1"/>
    <property type="molecule type" value="Transcribed_RNA"/>
</dbReference>
<reference evidence="2" key="1">
    <citation type="submission" date="2021-01" db="EMBL/GenBank/DDBJ databases">
        <authorList>
            <person name="Corre E."/>
            <person name="Pelletier E."/>
            <person name="Niang G."/>
            <person name="Scheremetjew M."/>
            <person name="Finn R."/>
            <person name="Kale V."/>
            <person name="Holt S."/>
            <person name="Cochrane G."/>
            <person name="Meng A."/>
            <person name="Brown T."/>
            <person name="Cohen L."/>
        </authorList>
    </citation>
    <scope>NUCLEOTIDE SEQUENCE</scope>
    <source>
        <strain evidence="2">CCMP2058</strain>
    </source>
</reference>
<feature type="region of interest" description="Disordered" evidence="1">
    <location>
        <begin position="1"/>
        <end position="25"/>
    </location>
</feature>
<feature type="compositionally biased region" description="Basic and acidic residues" evidence="1">
    <location>
        <begin position="15"/>
        <end position="25"/>
    </location>
</feature>
<feature type="compositionally biased region" description="Basic residues" evidence="1">
    <location>
        <begin position="113"/>
        <end position="125"/>
    </location>
</feature>
<feature type="compositionally biased region" description="Basic and acidic residues" evidence="1">
    <location>
        <begin position="94"/>
        <end position="112"/>
    </location>
</feature>
<evidence type="ECO:0000256" key="1">
    <source>
        <dbReference type="SAM" id="MobiDB-lite"/>
    </source>
</evidence>
<evidence type="ECO:0000313" key="2">
    <source>
        <dbReference type="EMBL" id="CAD8433328.1"/>
    </source>
</evidence>
<feature type="compositionally biased region" description="Acidic residues" evidence="1">
    <location>
        <begin position="1"/>
        <end position="14"/>
    </location>
</feature>
<protein>
    <submittedName>
        <fullName evidence="2">Uncharacterized protein</fullName>
    </submittedName>
</protein>
<organism evidence="2">
    <name type="scientific">Amorphochlora amoebiformis</name>
    <dbReference type="NCBI Taxonomy" id="1561963"/>
    <lineage>
        <taxon>Eukaryota</taxon>
        <taxon>Sar</taxon>
        <taxon>Rhizaria</taxon>
        <taxon>Cercozoa</taxon>
        <taxon>Chlorarachniophyceae</taxon>
        <taxon>Amorphochlora</taxon>
    </lineage>
</organism>
<gene>
    <name evidence="2" type="ORF">LAMO00422_LOCUS2549</name>
</gene>
<accession>A0A7S0GQ01</accession>
<sequence>MDDGLQEEVYEADGEGEKGESTEETKAIFDDFTFVANEEAKMCGEDVEERARNMSREEMIESLEKAYEEFERFHDSVNSPINNINLQQNWDSESGEKLQVPEHQTVKKEIERKGRKMGKGSRRQAQRSTSSDEKN</sequence>
<name>A0A7S0GQ01_9EUKA</name>
<dbReference type="AlphaFoldDB" id="A0A7S0GQ01"/>
<proteinExistence type="predicted"/>
<feature type="region of interest" description="Disordered" evidence="1">
    <location>
        <begin position="92"/>
        <end position="135"/>
    </location>
</feature>